<sequence>MSENDDMDSLFDIFEKSNTHTETPKRKRDENGNESTNNKTIKLEKNSDVTNTNKHEYIDESDENLDENDTNDNSLEKQRIQELEDQVRDLEKKLKSKEIMFGSEYPLFALNQSFIEDTKVTELEDYLYRFFGYYQKVSSTSNRVQDDQLQPQNENTEITYYYKGGFTIKRSGKRELSKAPTSIPYTFQKIPNYSVDRESIVVDTEKKFENSTISSIVCFNCSEIGHPVQQCPIPYDHKRVQMNKATHSNRNSRYYQYIDNIIKAEKQMEQQQQQQQRHSYSNNRYSNYNSNYRYNSRSRSGSRERRRGNGDDYSRSRSRSDSRSRSRERYRERERERDDNVYYNARYRERDRYNDQYYDKSYNNDYDSHAPIDIDERRQQYRNRSTSPKSPVRTKDPMQLLEEQKTKQTIDIINGDNTNNGETVTVVVNDDVSTKKFITPTKNILMTKSSDSPSFEHTIDFIHFDNNAQYKSTSITTQPIQSITQQKSTTEEVMDMDLSEEEGQL</sequence>
<feature type="region of interest" description="Disordered" evidence="2">
    <location>
        <begin position="352"/>
        <end position="394"/>
    </location>
</feature>
<comment type="caution">
    <text evidence="4">The sequence shown here is derived from an EMBL/GenBank/DDBJ whole genome shotgun (WGS) entry which is preliminary data.</text>
</comment>
<name>A0A151ZCK6_TIELA</name>
<feature type="compositionally biased region" description="Acidic residues" evidence="2">
    <location>
        <begin position="492"/>
        <end position="505"/>
    </location>
</feature>
<feature type="region of interest" description="Disordered" evidence="2">
    <location>
        <begin position="1"/>
        <end position="74"/>
    </location>
</feature>
<evidence type="ECO:0000256" key="1">
    <source>
        <dbReference type="PROSITE-ProRule" id="PRU00047"/>
    </source>
</evidence>
<reference evidence="4 5" key="1">
    <citation type="submission" date="2015-12" db="EMBL/GenBank/DDBJ databases">
        <title>Dictyostelia acquired genes for synthesis and detection of signals that induce cell-type specialization by lateral gene transfer from prokaryotes.</title>
        <authorList>
            <person name="Gloeckner G."/>
            <person name="Schaap P."/>
        </authorList>
    </citation>
    <scope>NUCLEOTIDE SEQUENCE [LARGE SCALE GENOMIC DNA]</scope>
    <source>
        <strain evidence="4 5">TK</strain>
    </source>
</reference>
<keyword evidence="1" id="KW-0863">Zinc-finger</keyword>
<dbReference type="PROSITE" id="PS50158">
    <property type="entry name" value="ZF_CCHC"/>
    <property type="match status" value="1"/>
</dbReference>
<dbReference type="GO" id="GO:0003676">
    <property type="term" value="F:nucleic acid binding"/>
    <property type="evidence" value="ECO:0007669"/>
    <property type="project" value="InterPro"/>
</dbReference>
<feature type="compositionally biased region" description="Acidic residues" evidence="2">
    <location>
        <begin position="59"/>
        <end position="70"/>
    </location>
</feature>
<keyword evidence="5" id="KW-1185">Reference proteome</keyword>
<dbReference type="InterPro" id="IPR036875">
    <property type="entry name" value="Znf_CCHC_sf"/>
</dbReference>
<evidence type="ECO:0000313" key="4">
    <source>
        <dbReference type="EMBL" id="KYQ91683.1"/>
    </source>
</evidence>
<feature type="compositionally biased region" description="Basic and acidic residues" evidence="2">
    <location>
        <begin position="13"/>
        <end position="31"/>
    </location>
</feature>
<proteinExistence type="predicted"/>
<dbReference type="EMBL" id="LODT01000034">
    <property type="protein sequence ID" value="KYQ91683.1"/>
    <property type="molecule type" value="Genomic_DNA"/>
</dbReference>
<dbReference type="InParanoid" id="A0A151ZCK6"/>
<dbReference type="AlphaFoldDB" id="A0A151ZCK6"/>
<dbReference type="GO" id="GO:0008270">
    <property type="term" value="F:zinc ion binding"/>
    <property type="evidence" value="ECO:0007669"/>
    <property type="project" value="UniProtKB-KW"/>
</dbReference>
<feature type="compositionally biased region" description="Basic and acidic residues" evidence="2">
    <location>
        <begin position="41"/>
        <end position="58"/>
    </location>
</feature>
<evidence type="ECO:0000313" key="5">
    <source>
        <dbReference type="Proteomes" id="UP000076078"/>
    </source>
</evidence>
<dbReference type="Proteomes" id="UP000076078">
    <property type="component" value="Unassembled WGS sequence"/>
</dbReference>
<accession>A0A151ZCK6</accession>
<feature type="region of interest" description="Disordered" evidence="2">
    <location>
        <begin position="486"/>
        <end position="505"/>
    </location>
</feature>
<dbReference type="STRING" id="361077.A0A151ZCK6"/>
<dbReference type="OrthoDB" id="21561at2759"/>
<organism evidence="4 5">
    <name type="scientific">Tieghemostelium lacteum</name>
    <name type="common">Slime mold</name>
    <name type="synonym">Dictyostelium lacteum</name>
    <dbReference type="NCBI Taxonomy" id="361077"/>
    <lineage>
        <taxon>Eukaryota</taxon>
        <taxon>Amoebozoa</taxon>
        <taxon>Evosea</taxon>
        <taxon>Eumycetozoa</taxon>
        <taxon>Dictyostelia</taxon>
        <taxon>Dictyosteliales</taxon>
        <taxon>Raperosteliaceae</taxon>
        <taxon>Tieghemostelium</taxon>
    </lineage>
</organism>
<feature type="region of interest" description="Disordered" evidence="2">
    <location>
        <begin position="266"/>
        <end position="336"/>
    </location>
</feature>
<feature type="compositionally biased region" description="Basic and acidic residues" evidence="2">
    <location>
        <begin position="366"/>
        <end position="379"/>
    </location>
</feature>
<keyword evidence="1" id="KW-0862">Zinc</keyword>
<keyword evidence="1" id="KW-0479">Metal-binding</keyword>
<feature type="compositionally biased region" description="Basic and acidic residues" evidence="2">
    <location>
        <begin position="301"/>
        <end position="336"/>
    </location>
</feature>
<feature type="domain" description="CCHC-type" evidence="3">
    <location>
        <begin position="218"/>
        <end position="232"/>
    </location>
</feature>
<evidence type="ECO:0000259" key="3">
    <source>
        <dbReference type="PROSITE" id="PS50158"/>
    </source>
</evidence>
<dbReference type="SUPFAM" id="SSF57756">
    <property type="entry name" value="Retrovirus zinc finger-like domains"/>
    <property type="match status" value="1"/>
</dbReference>
<protein>
    <recommendedName>
        <fullName evidence="3">CCHC-type domain-containing protein</fullName>
    </recommendedName>
</protein>
<feature type="compositionally biased region" description="Low complexity" evidence="2">
    <location>
        <begin position="270"/>
        <end position="299"/>
    </location>
</feature>
<evidence type="ECO:0000256" key="2">
    <source>
        <dbReference type="SAM" id="MobiDB-lite"/>
    </source>
</evidence>
<gene>
    <name evidence="4" type="ORF">DLAC_07460</name>
</gene>
<dbReference type="InterPro" id="IPR001878">
    <property type="entry name" value="Znf_CCHC"/>
</dbReference>